<evidence type="ECO:0000313" key="9">
    <source>
        <dbReference type="Proteomes" id="UP000660262"/>
    </source>
</evidence>
<feature type="transmembrane region" description="Helical" evidence="6">
    <location>
        <begin position="436"/>
        <end position="453"/>
    </location>
</feature>
<dbReference type="PROSITE" id="PS50850">
    <property type="entry name" value="MFS"/>
    <property type="match status" value="1"/>
</dbReference>
<comment type="subcellular location">
    <subcellularLocation>
        <location evidence="1">Membrane</location>
        <topology evidence="1">Multi-pass membrane protein</topology>
    </subcellularLocation>
</comment>
<keyword evidence="9" id="KW-1185">Reference proteome</keyword>
<dbReference type="GO" id="GO:0016020">
    <property type="term" value="C:membrane"/>
    <property type="evidence" value="ECO:0007669"/>
    <property type="project" value="UniProtKB-SubCell"/>
</dbReference>
<dbReference type="InterPro" id="IPR024989">
    <property type="entry name" value="MFS_assoc_dom"/>
</dbReference>
<keyword evidence="3 6" id="KW-0812">Transmembrane</keyword>
<dbReference type="Pfam" id="PF12832">
    <property type="entry name" value="MFS_1_like"/>
    <property type="match status" value="1"/>
</dbReference>
<feature type="transmembrane region" description="Helical" evidence="6">
    <location>
        <begin position="214"/>
        <end position="233"/>
    </location>
</feature>
<dbReference type="EMBL" id="BNJQ01000011">
    <property type="protein sequence ID" value="GHP06015.1"/>
    <property type="molecule type" value="Genomic_DNA"/>
</dbReference>
<comment type="caution">
    <text evidence="8">The sequence shown here is derived from an EMBL/GenBank/DDBJ whole genome shotgun (WGS) entry which is preliminary data.</text>
</comment>
<feature type="transmembrane region" description="Helical" evidence="6">
    <location>
        <begin position="188"/>
        <end position="208"/>
    </location>
</feature>
<dbReference type="OrthoDB" id="515887at2759"/>
<dbReference type="Gene3D" id="1.20.1250.20">
    <property type="entry name" value="MFS general substrate transporter like domains"/>
    <property type="match status" value="2"/>
</dbReference>
<name>A0A830HGI6_9CHLO</name>
<dbReference type="AlphaFoldDB" id="A0A830HGI6"/>
<evidence type="ECO:0000256" key="3">
    <source>
        <dbReference type="ARBA" id="ARBA00022692"/>
    </source>
</evidence>
<dbReference type="InterPro" id="IPR051717">
    <property type="entry name" value="MFS_MFSD6"/>
</dbReference>
<dbReference type="SUPFAM" id="SSF103473">
    <property type="entry name" value="MFS general substrate transporter"/>
    <property type="match status" value="1"/>
</dbReference>
<feature type="transmembrane region" description="Helical" evidence="6">
    <location>
        <begin position="276"/>
        <end position="301"/>
    </location>
</feature>
<feature type="transmembrane region" description="Helical" evidence="6">
    <location>
        <begin position="367"/>
        <end position="389"/>
    </location>
</feature>
<keyword evidence="5 6" id="KW-0472">Membrane</keyword>
<protein>
    <recommendedName>
        <fullName evidence="7">Major facilitator superfamily (MFS) profile domain-containing protein</fullName>
    </recommendedName>
</protein>
<evidence type="ECO:0000256" key="6">
    <source>
        <dbReference type="SAM" id="Phobius"/>
    </source>
</evidence>
<dbReference type="GO" id="GO:0022857">
    <property type="term" value="F:transmembrane transporter activity"/>
    <property type="evidence" value="ECO:0007669"/>
    <property type="project" value="InterPro"/>
</dbReference>
<comment type="similarity">
    <text evidence="2">Belongs to the major facilitator superfamily. MFSD6 family.</text>
</comment>
<dbReference type="Proteomes" id="UP000660262">
    <property type="component" value="Unassembled WGS sequence"/>
</dbReference>
<evidence type="ECO:0000259" key="7">
    <source>
        <dbReference type="PROSITE" id="PS50850"/>
    </source>
</evidence>
<evidence type="ECO:0000256" key="1">
    <source>
        <dbReference type="ARBA" id="ARBA00004141"/>
    </source>
</evidence>
<feature type="transmembrane region" description="Helical" evidence="6">
    <location>
        <begin position="89"/>
        <end position="111"/>
    </location>
</feature>
<evidence type="ECO:0000256" key="5">
    <source>
        <dbReference type="ARBA" id="ARBA00023136"/>
    </source>
</evidence>
<feature type="transmembrane region" description="Helical" evidence="6">
    <location>
        <begin position="123"/>
        <end position="142"/>
    </location>
</feature>
<feature type="transmembrane region" description="Helical" evidence="6">
    <location>
        <begin position="401"/>
        <end position="424"/>
    </location>
</feature>
<feature type="transmembrane region" description="Helical" evidence="6">
    <location>
        <begin position="56"/>
        <end position="77"/>
    </location>
</feature>
<evidence type="ECO:0000256" key="2">
    <source>
        <dbReference type="ARBA" id="ARBA00005241"/>
    </source>
</evidence>
<dbReference type="InterPro" id="IPR020846">
    <property type="entry name" value="MFS_dom"/>
</dbReference>
<dbReference type="PANTHER" id="PTHR16172">
    <property type="entry name" value="MAJOR FACILITATOR SUPERFAMILY DOMAIN-CONTAINING PROTEIN 6-LIKE"/>
    <property type="match status" value="1"/>
</dbReference>
<evidence type="ECO:0000313" key="8">
    <source>
        <dbReference type="EMBL" id="GHP06015.1"/>
    </source>
</evidence>
<organism evidence="8 9">
    <name type="scientific">Pycnococcus provasolii</name>
    <dbReference type="NCBI Taxonomy" id="41880"/>
    <lineage>
        <taxon>Eukaryota</taxon>
        <taxon>Viridiplantae</taxon>
        <taxon>Chlorophyta</taxon>
        <taxon>Pseudoscourfieldiophyceae</taxon>
        <taxon>Pseudoscourfieldiales</taxon>
        <taxon>Pycnococcaceae</taxon>
        <taxon>Pycnococcus</taxon>
    </lineage>
</organism>
<dbReference type="PANTHER" id="PTHR16172:SF41">
    <property type="entry name" value="MAJOR FACILITATOR SUPERFAMILY DOMAIN-CONTAINING PROTEIN 6-LIKE"/>
    <property type="match status" value="1"/>
</dbReference>
<evidence type="ECO:0000256" key="4">
    <source>
        <dbReference type="ARBA" id="ARBA00022989"/>
    </source>
</evidence>
<accession>A0A830HGI6</accession>
<reference evidence="8" key="1">
    <citation type="submission" date="2020-10" db="EMBL/GenBank/DDBJ databases">
        <title>Unveiling of a novel bifunctional photoreceptor, Dualchrome1, isolated from a cosmopolitan green alga.</title>
        <authorList>
            <person name="Suzuki S."/>
            <person name="Kawachi M."/>
        </authorList>
    </citation>
    <scope>NUCLEOTIDE SEQUENCE</scope>
    <source>
        <strain evidence="8">NIES 2893</strain>
    </source>
</reference>
<proteinExistence type="inferred from homology"/>
<gene>
    <name evidence="8" type="ORF">PPROV_000476200</name>
</gene>
<dbReference type="InterPro" id="IPR036259">
    <property type="entry name" value="MFS_trans_sf"/>
</dbReference>
<sequence length="465" mass="49993">MMARNMDDSPSMVKVVDEHTPLLRRYSDDNLSASGGLRADDNSQQQQTASSSASSAYVRICLVYFCATFAFASYSPFFTLFMKDASMTARAIGTLGAMQVVGGQIFAPPIGIFCDKYQVHKPVWATMWLLVTIPVLSIPLFQPHAFGHFVAIAVSVAALSSPCGALLDASALALLGHGNEKHFGKIRLWGAVGWGVGCSAGGVVVTYLGRAAAFYGFAIFIYIALVVMLTLPLKQAFAVKDELNMPLVTEGNEEEQPRQAMSMTTKLATLLRQPSFAVFLGVMVVVGMGATTLQSLLLIFLKDLGAPDWLEGTALTVATVAELPVFHYSSNLIGWEKMGAPGLLVVSIIAFIVRANLVALLQNPYWVLPLQLFHGFTYAGSYAAGVYLAKQSAPPGLEVTAQALFSFCYIGVGGLLGSSIGGILFDEFGAPNMFRVKSALNFFALVVLCALHVPTRRTVRKWLCV</sequence>
<feature type="transmembrane region" description="Helical" evidence="6">
    <location>
        <begin position="342"/>
        <end position="361"/>
    </location>
</feature>
<keyword evidence="4 6" id="KW-1133">Transmembrane helix</keyword>
<feature type="transmembrane region" description="Helical" evidence="6">
    <location>
        <begin position="148"/>
        <end position="176"/>
    </location>
</feature>
<feature type="domain" description="Major facilitator superfamily (MFS) profile" evidence="7">
    <location>
        <begin position="267"/>
        <end position="465"/>
    </location>
</feature>